<feature type="domain" description="Regulator of ribonuclease activity B" evidence="2">
    <location>
        <begin position="148"/>
        <end position="243"/>
    </location>
</feature>
<evidence type="ECO:0000259" key="1">
    <source>
        <dbReference type="Pfam" id="PF05117"/>
    </source>
</evidence>
<dbReference type="InterPro" id="IPR016097">
    <property type="entry name" value="DUF695"/>
</dbReference>
<feature type="domain" description="DUF695" evidence="1">
    <location>
        <begin position="3"/>
        <end position="132"/>
    </location>
</feature>
<evidence type="ECO:0000313" key="4">
    <source>
        <dbReference type="Proteomes" id="UP000813068"/>
    </source>
</evidence>
<comment type="caution">
    <text evidence="3">The sequence shown here is derived from an EMBL/GenBank/DDBJ whole genome shotgun (WGS) entry which is preliminary data.</text>
</comment>
<organism evidence="3 4">
    <name type="scientific">Geopseudomonas aromaticivorans</name>
    <dbReference type="NCBI Taxonomy" id="2849492"/>
    <lineage>
        <taxon>Bacteria</taxon>
        <taxon>Pseudomonadati</taxon>
        <taxon>Pseudomonadota</taxon>
        <taxon>Gammaproteobacteria</taxon>
        <taxon>Pseudomonadales</taxon>
        <taxon>Pseudomonadaceae</taxon>
        <taxon>Geopseudomonas</taxon>
    </lineage>
</organism>
<keyword evidence="4" id="KW-1185">Reference proteome</keyword>
<name>A0ABS6MV17_9GAMM</name>
<sequence>MSDHWETFPCQMGNHVAWISYDHGLRTEIESLPFSNCARFAVVLKSPDERGLPSGEEFSHLNAIEDQLTNVLSDQTGIQIGRITTGGKRHFIFFTSWTEADVASLAEQLAEQFDYQILFCCEPDPERAAYWSELFPTEDDWQVIQDIRTEDALRREGEAFATPRPIAHWAHFDNPQDREQFIILVSEHFEICELSESPRGDHLSYTVRLAHTGLPDYGSMNPLTLFLNRSAKECGGDYDGWETQVCRD</sequence>
<dbReference type="Pfam" id="PF05117">
    <property type="entry name" value="DUF695"/>
    <property type="match status" value="1"/>
</dbReference>
<dbReference type="RefSeq" id="WP_217681126.1">
    <property type="nucleotide sequence ID" value="NZ_JAHRGL010000017.1"/>
</dbReference>
<accession>A0ABS6MV17</accession>
<gene>
    <name evidence="3" type="ORF">KRX52_07565</name>
</gene>
<dbReference type="EMBL" id="JAHRGL010000017">
    <property type="protein sequence ID" value="MBV2132661.1"/>
    <property type="molecule type" value="Genomic_DNA"/>
</dbReference>
<reference evidence="3 4" key="1">
    <citation type="submission" date="2021-06" db="EMBL/GenBank/DDBJ databases">
        <title>Differences between aerobic and microaerobic xylene degrading microbial communities.</title>
        <authorList>
            <person name="Banerjee S."/>
            <person name="Tancsics A."/>
        </authorList>
    </citation>
    <scope>NUCLEOTIDE SEQUENCE [LARGE SCALE GENOMIC DNA]</scope>
    <source>
        <strain evidence="3 4">MAP12</strain>
    </source>
</reference>
<proteinExistence type="predicted"/>
<evidence type="ECO:0000313" key="3">
    <source>
        <dbReference type="EMBL" id="MBV2132661.1"/>
    </source>
</evidence>
<dbReference type="Pfam" id="PF06877">
    <property type="entry name" value="RraB"/>
    <property type="match status" value="1"/>
</dbReference>
<dbReference type="Proteomes" id="UP000813068">
    <property type="component" value="Unassembled WGS sequence"/>
</dbReference>
<protein>
    <submittedName>
        <fullName evidence="3">DUF695 domain-containing protein</fullName>
    </submittedName>
</protein>
<evidence type="ECO:0000259" key="2">
    <source>
        <dbReference type="Pfam" id="PF06877"/>
    </source>
</evidence>
<dbReference type="InterPro" id="IPR009671">
    <property type="entry name" value="RraB_dom"/>
</dbReference>